<comment type="caution">
    <text evidence="2">The sequence shown here is derived from an EMBL/GenBank/DDBJ whole genome shotgun (WGS) entry which is preliminary data.</text>
</comment>
<dbReference type="AlphaFoldDB" id="A0A8H7A8T0"/>
<accession>A0A8H7A8T0</accession>
<reference evidence="2" key="1">
    <citation type="submission" date="2020-02" db="EMBL/GenBank/DDBJ databases">
        <authorList>
            <person name="Palmer J.M."/>
        </authorList>
    </citation>
    <scope>NUCLEOTIDE SEQUENCE</scope>
    <source>
        <strain evidence="2">EPUS1.4</strain>
        <tissue evidence="2">Thallus</tissue>
    </source>
</reference>
<evidence type="ECO:0000313" key="3">
    <source>
        <dbReference type="Proteomes" id="UP000606974"/>
    </source>
</evidence>
<protein>
    <submittedName>
        <fullName evidence="2">Uncharacterized protein</fullName>
    </submittedName>
</protein>
<evidence type="ECO:0000256" key="1">
    <source>
        <dbReference type="SAM" id="MobiDB-lite"/>
    </source>
</evidence>
<dbReference type="EMBL" id="JAACFV010000223">
    <property type="protein sequence ID" value="KAF7502747.1"/>
    <property type="molecule type" value="Genomic_DNA"/>
</dbReference>
<name>A0A8H7A8T0_9EURO</name>
<organism evidence="2 3">
    <name type="scientific">Endocarpon pusillum</name>
    <dbReference type="NCBI Taxonomy" id="364733"/>
    <lineage>
        <taxon>Eukaryota</taxon>
        <taxon>Fungi</taxon>
        <taxon>Dikarya</taxon>
        <taxon>Ascomycota</taxon>
        <taxon>Pezizomycotina</taxon>
        <taxon>Eurotiomycetes</taxon>
        <taxon>Chaetothyriomycetidae</taxon>
        <taxon>Verrucariales</taxon>
        <taxon>Verrucariaceae</taxon>
        <taxon>Endocarpon</taxon>
    </lineage>
</organism>
<feature type="region of interest" description="Disordered" evidence="1">
    <location>
        <begin position="1"/>
        <end position="22"/>
    </location>
</feature>
<evidence type="ECO:0000313" key="2">
    <source>
        <dbReference type="EMBL" id="KAF7502747.1"/>
    </source>
</evidence>
<feature type="compositionally biased region" description="Basic and acidic residues" evidence="1">
    <location>
        <begin position="1"/>
        <end position="12"/>
    </location>
</feature>
<keyword evidence="3" id="KW-1185">Reference proteome</keyword>
<dbReference type="OrthoDB" id="62952at2759"/>
<proteinExistence type="predicted"/>
<dbReference type="Proteomes" id="UP000606974">
    <property type="component" value="Unassembled WGS sequence"/>
</dbReference>
<gene>
    <name evidence="2" type="ORF">GJ744_005208</name>
</gene>
<sequence length="304" mass="34843">MGSCDHAPDSKETAPPSGSPSPTWDLPAEIWLQVLRHLLVKRTEQQDGNALVVLQPLSDWTGRDSSNNRLSSQVLRTNRAFFQAGIELLYRENVFEMNGDDVWVLPNFLSRIGPNITRIRHLRLDHRNAGHEDCRGAPHRHPQDIVYVSGWIRDLWIDRLFECFPTLRSLETLSIAVDLPSRKMRDSVARMETGLYVEESGLAHELFVAKQMQDRVLWNKLHGQVLFYINKLGIWRAANSLDQWFPKLNANVYHGLGEHGAYGIFSTKDLEISSSPQKQRTAAHFLTVRRLQVDFAEEKVVEVQ</sequence>